<dbReference type="Proteomes" id="UP001050691">
    <property type="component" value="Unassembled WGS sequence"/>
</dbReference>
<dbReference type="Pfam" id="PF00067">
    <property type="entry name" value="p450"/>
    <property type="match status" value="1"/>
</dbReference>
<keyword evidence="8" id="KW-0349">Heme</keyword>
<accession>A0AAV5A082</accession>
<evidence type="ECO:0000256" key="1">
    <source>
        <dbReference type="ARBA" id="ARBA00001971"/>
    </source>
</evidence>
<organism evidence="9 10">
    <name type="scientific">Clathrus columnatus</name>
    <dbReference type="NCBI Taxonomy" id="1419009"/>
    <lineage>
        <taxon>Eukaryota</taxon>
        <taxon>Fungi</taxon>
        <taxon>Dikarya</taxon>
        <taxon>Basidiomycota</taxon>
        <taxon>Agaricomycotina</taxon>
        <taxon>Agaricomycetes</taxon>
        <taxon>Phallomycetidae</taxon>
        <taxon>Phallales</taxon>
        <taxon>Clathraceae</taxon>
        <taxon>Clathrus</taxon>
    </lineage>
</organism>
<comment type="cofactor">
    <cofactor evidence="1 8">
        <name>heme</name>
        <dbReference type="ChEBI" id="CHEBI:30413"/>
    </cofactor>
</comment>
<dbReference type="EMBL" id="BPWL01000002">
    <property type="protein sequence ID" value="GJJ07635.1"/>
    <property type="molecule type" value="Genomic_DNA"/>
</dbReference>
<protein>
    <recommendedName>
        <fullName evidence="11">Cytochrome P450</fullName>
    </recommendedName>
</protein>
<reference evidence="9" key="1">
    <citation type="submission" date="2021-10" db="EMBL/GenBank/DDBJ databases">
        <title>De novo Genome Assembly of Clathrus columnatus (Basidiomycota, Fungi) Using Illumina and Nanopore Sequence Data.</title>
        <authorList>
            <person name="Ogiso-Tanaka E."/>
            <person name="Itagaki H."/>
            <person name="Hosoya T."/>
            <person name="Hosaka K."/>
        </authorList>
    </citation>
    <scope>NUCLEOTIDE SEQUENCE</scope>
    <source>
        <strain evidence="9">MO-923</strain>
    </source>
</reference>
<evidence type="ECO:0000313" key="9">
    <source>
        <dbReference type="EMBL" id="GJJ07635.1"/>
    </source>
</evidence>
<dbReference type="PANTHER" id="PTHR24305">
    <property type="entry name" value="CYTOCHROME P450"/>
    <property type="match status" value="1"/>
</dbReference>
<sequence>MSPYPNLTSLPFHTIESGILIDIVLALVSSPNELSIVDKNYIFHVLGPGGMPKGPLWDGRRLSPNRVQIPSAISIRDLELHHQLRKPWNKAFSSGPLSDYDQILVSSAGELLRHLEDTCSASPDKIAHIDISKWISYFSFDFMGALVFGENFDVMKFRDQNQLIDKLNSAMRLIALVQHAPWIGGVIRLIQFGRKESHPLGEFTLRLAQRRAAQVSKQNDFFYHLLQAIDPEQQTSPLPYLVANVSVITVAGSDTASSAMTNAIYYLLCNPLYFSRLQEEIDRSSPLSEVNAIDLKILATLPLLNAIINETLRLQPPVPSGLQRAPAEKSGAKRLPSMQNSAVLIPPYVYHRDPRYFFPNPNIFWPERWLPDLKYEGEFRLDRSAFLPFSSGPANCVGKALALQELRVIVSLMKFLRIEWVLSKEPGIFNPNRMPPTAYVIGLG</sequence>
<dbReference type="GO" id="GO:0005506">
    <property type="term" value="F:iron ion binding"/>
    <property type="evidence" value="ECO:0007669"/>
    <property type="project" value="InterPro"/>
</dbReference>
<evidence type="ECO:0000256" key="6">
    <source>
        <dbReference type="ARBA" id="ARBA00023004"/>
    </source>
</evidence>
<feature type="binding site" description="axial binding residue" evidence="8">
    <location>
        <position position="396"/>
    </location>
    <ligand>
        <name>heme</name>
        <dbReference type="ChEBI" id="CHEBI:30413"/>
    </ligand>
    <ligandPart>
        <name>Fe</name>
        <dbReference type="ChEBI" id="CHEBI:18248"/>
    </ligandPart>
</feature>
<evidence type="ECO:0000256" key="7">
    <source>
        <dbReference type="ARBA" id="ARBA00023033"/>
    </source>
</evidence>
<name>A0AAV5A082_9AGAM</name>
<proteinExistence type="inferred from homology"/>
<dbReference type="InterPro" id="IPR001128">
    <property type="entry name" value="Cyt_P450"/>
</dbReference>
<dbReference type="SUPFAM" id="SSF48264">
    <property type="entry name" value="Cytochrome P450"/>
    <property type="match status" value="1"/>
</dbReference>
<comment type="caution">
    <text evidence="9">The sequence shown here is derived from an EMBL/GenBank/DDBJ whole genome shotgun (WGS) entry which is preliminary data.</text>
</comment>
<dbReference type="GO" id="GO:0016705">
    <property type="term" value="F:oxidoreductase activity, acting on paired donors, with incorporation or reduction of molecular oxygen"/>
    <property type="evidence" value="ECO:0007669"/>
    <property type="project" value="InterPro"/>
</dbReference>
<dbReference type="InterPro" id="IPR002401">
    <property type="entry name" value="Cyt_P450_E_grp-I"/>
</dbReference>
<keyword evidence="5" id="KW-0560">Oxidoreductase</keyword>
<dbReference type="InterPro" id="IPR036396">
    <property type="entry name" value="Cyt_P450_sf"/>
</dbReference>
<keyword evidence="4 8" id="KW-0479">Metal-binding</keyword>
<dbReference type="GO" id="GO:0004497">
    <property type="term" value="F:monooxygenase activity"/>
    <property type="evidence" value="ECO:0007669"/>
    <property type="project" value="UniProtKB-KW"/>
</dbReference>
<comment type="pathway">
    <text evidence="2">Secondary metabolite biosynthesis.</text>
</comment>
<evidence type="ECO:0000256" key="5">
    <source>
        <dbReference type="ARBA" id="ARBA00023002"/>
    </source>
</evidence>
<comment type="similarity">
    <text evidence="3">Belongs to the cytochrome P450 family.</text>
</comment>
<dbReference type="GO" id="GO:0020037">
    <property type="term" value="F:heme binding"/>
    <property type="evidence" value="ECO:0007669"/>
    <property type="project" value="InterPro"/>
</dbReference>
<evidence type="ECO:0000256" key="4">
    <source>
        <dbReference type="ARBA" id="ARBA00022723"/>
    </source>
</evidence>
<dbReference type="Gene3D" id="1.10.630.10">
    <property type="entry name" value="Cytochrome P450"/>
    <property type="match status" value="1"/>
</dbReference>
<keyword evidence="10" id="KW-1185">Reference proteome</keyword>
<dbReference type="InterPro" id="IPR050121">
    <property type="entry name" value="Cytochrome_P450_monoxygenase"/>
</dbReference>
<keyword evidence="7" id="KW-0503">Monooxygenase</keyword>
<evidence type="ECO:0000256" key="8">
    <source>
        <dbReference type="PIRSR" id="PIRSR602401-1"/>
    </source>
</evidence>
<dbReference type="AlphaFoldDB" id="A0AAV5A082"/>
<evidence type="ECO:0000313" key="10">
    <source>
        <dbReference type="Proteomes" id="UP001050691"/>
    </source>
</evidence>
<dbReference type="PRINTS" id="PR00463">
    <property type="entry name" value="EP450I"/>
</dbReference>
<evidence type="ECO:0000256" key="3">
    <source>
        <dbReference type="ARBA" id="ARBA00010617"/>
    </source>
</evidence>
<evidence type="ECO:0008006" key="11">
    <source>
        <dbReference type="Google" id="ProtNLM"/>
    </source>
</evidence>
<evidence type="ECO:0000256" key="2">
    <source>
        <dbReference type="ARBA" id="ARBA00005179"/>
    </source>
</evidence>
<keyword evidence="6 8" id="KW-0408">Iron</keyword>
<dbReference type="PRINTS" id="PR00385">
    <property type="entry name" value="P450"/>
</dbReference>
<gene>
    <name evidence="9" type="ORF">Clacol_001839</name>
</gene>
<dbReference type="PANTHER" id="PTHR24305:SF187">
    <property type="entry name" value="P450, PUTATIVE (EUROFUNG)-RELATED"/>
    <property type="match status" value="1"/>
</dbReference>